<evidence type="ECO:0000313" key="2">
    <source>
        <dbReference type="EMBL" id="CAD7599906.1"/>
    </source>
</evidence>
<evidence type="ECO:0000256" key="1">
    <source>
        <dbReference type="PROSITE-ProRule" id="PRU00221"/>
    </source>
</evidence>
<dbReference type="PROSITE" id="PS50294">
    <property type="entry name" value="WD_REPEATS_REGION"/>
    <property type="match status" value="1"/>
</dbReference>
<dbReference type="GO" id="GO:0031080">
    <property type="term" value="C:nuclear pore outer ring"/>
    <property type="evidence" value="ECO:0007669"/>
    <property type="project" value="InterPro"/>
</dbReference>
<name>A0A7R9K2A6_TIMGE</name>
<accession>A0A7R9K2A6</accession>
<proteinExistence type="predicted"/>
<dbReference type="PANTHER" id="PTHR22806:SF0">
    <property type="entry name" value="NUCLEOPORIN NUP37"/>
    <property type="match status" value="1"/>
</dbReference>
<dbReference type="Gene3D" id="2.130.10.10">
    <property type="entry name" value="YVTN repeat-like/Quinoprotein amine dehydrogenase"/>
    <property type="match status" value="2"/>
</dbReference>
<dbReference type="InterPro" id="IPR001680">
    <property type="entry name" value="WD40_rpt"/>
</dbReference>
<protein>
    <submittedName>
        <fullName evidence="2">Uncharacterized protein</fullName>
    </submittedName>
</protein>
<dbReference type="EMBL" id="OE842397">
    <property type="protein sequence ID" value="CAD7599906.1"/>
    <property type="molecule type" value="Genomic_DNA"/>
</dbReference>
<dbReference type="SUPFAM" id="SSF50978">
    <property type="entry name" value="WD40 repeat-like"/>
    <property type="match status" value="1"/>
</dbReference>
<dbReference type="SMART" id="SM00320">
    <property type="entry name" value="WD40"/>
    <property type="match status" value="3"/>
</dbReference>
<organism evidence="2">
    <name type="scientific">Timema genevievae</name>
    <name type="common">Walking stick</name>
    <dbReference type="NCBI Taxonomy" id="629358"/>
    <lineage>
        <taxon>Eukaryota</taxon>
        <taxon>Metazoa</taxon>
        <taxon>Ecdysozoa</taxon>
        <taxon>Arthropoda</taxon>
        <taxon>Hexapoda</taxon>
        <taxon>Insecta</taxon>
        <taxon>Pterygota</taxon>
        <taxon>Neoptera</taxon>
        <taxon>Polyneoptera</taxon>
        <taxon>Phasmatodea</taxon>
        <taxon>Timematodea</taxon>
        <taxon>Timematoidea</taxon>
        <taxon>Timematidae</taxon>
        <taxon>Timema</taxon>
    </lineage>
</organism>
<dbReference type="InterPro" id="IPR036322">
    <property type="entry name" value="WD40_repeat_dom_sf"/>
</dbReference>
<sequence>MARFQEGLEGVVGGCESGGLNLGRLDILNLEDDEELDADPEYLELEKFSQKHRTLAIAWSPETSLNVFPKTVAFCSAASDHKLRLYNSDLAVNSTVQELRGHTDYINAVAYDPYGEYVVSTSDDHTCRVWSLKELPGQCITNIRLLSPGTCSTVNTIPGQSITNIWLLSTRYMLYCQYYSWSEYYQHLAIVTRYMVYCQYYSWSEYHQHPAIVTRYMLYCQYYSWSEYYQHLAIVTRYMLYCQYYSWSEYYQHLAIVTRYMLYYQYYSWSEYYQHLTIVTRWRHGLMCYSHAGLRLPKTGRLGFDPGRVYQGWFFLNDYSLFLHANAGMSVACHQSEEGKLLVGEKCGVLSLFNLVSGQAILSFDSNRSPLLSADWSPNTSLYAVAVVAGEIVIWDTTNPRWTADSSPTLVCNEVFLVVCCRDESSRAGRVQQADAHVEGSECVKFSPLNHSYIATIGQPKHQLKITHLASPHPILVTNLQLTGGLTWHYRLPYVCVGNDRKLCMWKIATK</sequence>
<dbReference type="PROSITE" id="PS50082">
    <property type="entry name" value="WD_REPEATS_2"/>
    <property type="match status" value="1"/>
</dbReference>
<dbReference type="Pfam" id="PF00400">
    <property type="entry name" value="WD40"/>
    <property type="match status" value="1"/>
</dbReference>
<gene>
    <name evidence="2" type="ORF">TGEB3V08_LOCUS7479</name>
</gene>
<dbReference type="PANTHER" id="PTHR22806">
    <property type="entry name" value="NUCLEOPORIN NUP37 P37 -RELATED"/>
    <property type="match status" value="1"/>
</dbReference>
<reference evidence="2" key="1">
    <citation type="submission" date="2020-11" db="EMBL/GenBank/DDBJ databases">
        <authorList>
            <person name="Tran Van P."/>
        </authorList>
    </citation>
    <scope>NUCLEOTIDE SEQUENCE</scope>
</reference>
<feature type="repeat" description="WD" evidence="1">
    <location>
        <begin position="99"/>
        <end position="133"/>
    </location>
</feature>
<dbReference type="InterPro" id="IPR015943">
    <property type="entry name" value="WD40/YVTN_repeat-like_dom_sf"/>
</dbReference>
<dbReference type="InterPro" id="IPR037626">
    <property type="entry name" value="NUP37"/>
</dbReference>
<keyword evidence="1" id="KW-0853">WD repeat</keyword>
<dbReference type="AlphaFoldDB" id="A0A7R9K2A6"/>